<dbReference type="InterPro" id="IPR015037">
    <property type="entry name" value="DUF1919"/>
</dbReference>
<evidence type="ECO:0000313" key="1">
    <source>
        <dbReference type="EMBL" id="RGK91302.1"/>
    </source>
</evidence>
<dbReference type="InterPro" id="IPR037226">
    <property type="entry name" value="CAC2185-like_sf"/>
</dbReference>
<name>A0A3E4QAX0_9BACT</name>
<dbReference type="Proteomes" id="UP000260835">
    <property type="component" value="Unassembled WGS sequence"/>
</dbReference>
<dbReference type="SUPFAM" id="SSF142795">
    <property type="entry name" value="CAC2185-like"/>
    <property type="match status" value="1"/>
</dbReference>
<sequence>MEDFKNFFVNHLKGLASRLMANPRRWYHKKKARNCNKENVSIICNNCTGGIILHDLGLKFNTPTINTLFYSADDFIFFVLNIRVFSKSDIFRVVDPNYSYPIGGMKFGSRVIKVGFVHYSTFEEAKSKWIERFSRLDFDNMIILWEGKGIGEKELISLDALKMQKMVISKVDDILSNRYSFYQGSSLYENWFPGKILEYKYIFGLKRFLDDFDYIRLINDKVKY</sequence>
<dbReference type="EMBL" id="QSRD01000145">
    <property type="protein sequence ID" value="RGK91302.1"/>
    <property type="molecule type" value="Genomic_DNA"/>
</dbReference>
<accession>A0A3E4QAX0</accession>
<dbReference type="Pfam" id="PF08942">
    <property type="entry name" value="DUF1919"/>
    <property type="match status" value="1"/>
</dbReference>
<reference evidence="1 2" key="1">
    <citation type="submission" date="2018-08" db="EMBL/GenBank/DDBJ databases">
        <title>A genome reference for cultivated species of the human gut microbiota.</title>
        <authorList>
            <person name="Zou Y."/>
            <person name="Xue W."/>
            <person name="Luo G."/>
        </authorList>
    </citation>
    <scope>NUCLEOTIDE SEQUENCE [LARGE SCALE GENOMIC DNA]</scope>
    <source>
        <strain evidence="1 2">TF09-12</strain>
    </source>
</reference>
<dbReference type="AlphaFoldDB" id="A0A3E4QAX0"/>
<proteinExistence type="predicted"/>
<gene>
    <name evidence="1" type="ORF">DXC89_11215</name>
</gene>
<evidence type="ECO:0000313" key="2">
    <source>
        <dbReference type="Proteomes" id="UP000260835"/>
    </source>
</evidence>
<dbReference type="RefSeq" id="WP_117654341.1">
    <property type="nucleotide sequence ID" value="NZ_CABOGP010000145.1"/>
</dbReference>
<organism evidence="1 2">
    <name type="scientific">Prevotella disiens</name>
    <dbReference type="NCBI Taxonomy" id="28130"/>
    <lineage>
        <taxon>Bacteria</taxon>
        <taxon>Pseudomonadati</taxon>
        <taxon>Bacteroidota</taxon>
        <taxon>Bacteroidia</taxon>
        <taxon>Bacteroidales</taxon>
        <taxon>Prevotellaceae</taxon>
        <taxon>Prevotella</taxon>
    </lineage>
</organism>
<comment type="caution">
    <text evidence="1">The sequence shown here is derived from an EMBL/GenBank/DDBJ whole genome shotgun (WGS) entry which is preliminary data.</text>
</comment>
<protein>
    <submittedName>
        <fullName evidence="1">DUF1919 domain-containing protein</fullName>
    </submittedName>
</protein>